<feature type="domain" description="C2HC/C3H-type" evidence="9">
    <location>
        <begin position="422"/>
        <end position="451"/>
    </location>
</feature>
<dbReference type="PROSITE" id="PS50157">
    <property type="entry name" value="ZINC_FINGER_C2H2_2"/>
    <property type="match status" value="1"/>
</dbReference>
<feature type="compositionally biased region" description="Basic and acidic residues" evidence="7">
    <location>
        <begin position="1"/>
        <end position="15"/>
    </location>
</feature>
<sequence>MADARAQKEPDERRPIPRAPTWNANMTQEQYNQAAREVFQESQLVSLSTDKDQLSKRPTRFKKPKTVTCETCGREFTQASINLHRRKCTSLQDRKSRSHSRAEDCDSDPETPRAASRAQSCREASPAATAWVVRNVNVRSRSADVAPMSMQRPRTPKTVPCQICGKHFLYTSIRVHQNQCARQHGLAPRLAVKREISGKRSKSNTPRSRDPTPRGKTPSPDVAPHLPASVRKRFVTCHICGQLFGTRSIHCHVPRCEKLWKAREAQKPIWERQSVGPGSKSPRYPTPPRVNFADMPGRKTSEKASFAPSKRVTAVVCHLCGRHFSLASIAIHLPRCQRTWEEREHLKAQKDQRKVPEAPHAALGCEEYNQIARKIYQENGAEACPRCGRRLADDKQFDHHVANCRVNVVTEEKAPPSPAPPVLVTCHLCGRDFGNTSIDIHQQQCTQRWAQRESKRPPDDRRPLPHPPERSSGMSQEEYNRMALKIFRECHKLSCKFCSKAFWDEERFQQHVRVCEQLAAEPAVNVVETLRHSTSPERPPKLVCLICHICGKQFGTTSLEIHIPQCAKKWEQRQAVKPVELRRAVPERPERTSDMTQETYNLLVKETADTKGVAVEAEEETAAVKVTCLKCGCAAAGDNFHLHVCQLEVSSPDVDSDVDVPGGPALHTEAYIRPPAGLDPSFTGGFKKGRSSVTSFRFSYADLFVLQLLSRMWCLVGKQQWSTAQPSLRWLREHPPLPVPEIPPPDVSAMAATGGLNGISKVGDRSGEHPSEASVSRLAWSAADEWRRLAEVRSELERCRDQLAEHQAVLLHVGDAIHTEVDRLQEWERNIKVREDELGDVEKQLEGMRSEIQKQYLTPLAQAEVESIGSSLGGPGALPKFQALPTTNLGIIGGKMGEGGKEEGR</sequence>
<proteinExistence type="predicted"/>
<feature type="region of interest" description="Disordered" evidence="7">
    <location>
        <begin position="191"/>
        <end position="225"/>
    </location>
</feature>
<gene>
    <name evidence="10" type="primary">ZNF474</name>
    <name evidence="10" type="ORF">SNAT2548_LOCUS27237</name>
</gene>
<feature type="region of interest" description="Disordered" evidence="7">
    <location>
        <begin position="272"/>
        <end position="305"/>
    </location>
</feature>
<name>A0A812SPT1_9DINO</name>
<dbReference type="Pfam" id="PF13913">
    <property type="entry name" value="zf-C2HC_2"/>
    <property type="match status" value="6"/>
</dbReference>
<evidence type="ECO:0000313" key="11">
    <source>
        <dbReference type="Proteomes" id="UP000604046"/>
    </source>
</evidence>
<keyword evidence="1" id="KW-0479">Metal-binding</keyword>
<protein>
    <submittedName>
        <fullName evidence="10">ZNF474 protein</fullName>
    </submittedName>
</protein>
<dbReference type="OrthoDB" id="265955at2759"/>
<evidence type="ECO:0000256" key="6">
    <source>
        <dbReference type="SAM" id="Coils"/>
    </source>
</evidence>
<evidence type="ECO:0000256" key="4">
    <source>
        <dbReference type="ARBA" id="ARBA00022833"/>
    </source>
</evidence>
<dbReference type="Proteomes" id="UP000604046">
    <property type="component" value="Unassembled WGS sequence"/>
</dbReference>
<dbReference type="AlphaFoldDB" id="A0A812SPT1"/>
<feature type="domain" description="C2HC/C3H-type" evidence="9">
    <location>
        <begin position="543"/>
        <end position="572"/>
    </location>
</feature>
<evidence type="ECO:0000313" key="10">
    <source>
        <dbReference type="EMBL" id="CAE7485453.1"/>
    </source>
</evidence>
<evidence type="ECO:0000256" key="3">
    <source>
        <dbReference type="ARBA" id="ARBA00022771"/>
    </source>
</evidence>
<dbReference type="InterPro" id="IPR013087">
    <property type="entry name" value="Znf_C2H2_type"/>
</dbReference>
<feature type="coiled-coil region" evidence="6">
    <location>
        <begin position="789"/>
        <end position="851"/>
    </location>
</feature>
<feature type="region of interest" description="Disordered" evidence="7">
    <location>
        <begin position="446"/>
        <end position="477"/>
    </location>
</feature>
<feature type="compositionally biased region" description="Basic and acidic residues" evidence="7">
    <location>
        <begin position="450"/>
        <end position="469"/>
    </location>
</feature>
<dbReference type="Gene3D" id="3.30.160.60">
    <property type="entry name" value="Classic Zinc Finger"/>
    <property type="match status" value="2"/>
</dbReference>
<dbReference type="PROSITE" id="PS52027">
    <property type="entry name" value="ZF_C2HC_C3H"/>
    <property type="match status" value="2"/>
</dbReference>
<evidence type="ECO:0000256" key="1">
    <source>
        <dbReference type="ARBA" id="ARBA00022723"/>
    </source>
</evidence>
<evidence type="ECO:0000256" key="2">
    <source>
        <dbReference type="ARBA" id="ARBA00022737"/>
    </source>
</evidence>
<evidence type="ECO:0000256" key="7">
    <source>
        <dbReference type="SAM" id="MobiDB-lite"/>
    </source>
</evidence>
<keyword evidence="4" id="KW-0862">Zinc</keyword>
<evidence type="ECO:0000256" key="5">
    <source>
        <dbReference type="PROSITE-ProRule" id="PRU00042"/>
    </source>
</evidence>
<dbReference type="GO" id="GO:0008270">
    <property type="term" value="F:zinc ion binding"/>
    <property type="evidence" value="ECO:0007669"/>
    <property type="project" value="UniProtKB-KW"/>
</dbReference>
<feature type="compositionally biased region" description="Basic and acidic residues" evidence="7">
    <location>
        <begin position="92"/>
        <end position="104"/>
    </location>
</feature>
<feature type="domain" description="C2H2-type" evidence="8">
    <location>
        <begin position="493"/>
        <end position="522"/>
    </location>
</feature>
<dbReference type="PANTHER" id="PTHR13555">
    <property type="entry name" value="C2H2 ZINC FINGER CGI-62-RELATED"/>
    <property type="match status" value="1"/>
</dbReference>
<keyword evidence="3 5" id="KW-0863">Zinc-finger</keyword>
<evidence type="ECO:0000259" key="8">
    <source>
        <dbReference type="PROSITE" id="PS50157"/>
    </source>
</evidence>
<accession>A0A812SPT1</accession>
<dbReference type="InterPro" id="IPR026319">
    <property type="entry name" value="ZC2HC1A/B-like"/>
</dbReference>
<organism evidence="10 11">
    <name type="scientific">Symbiodinium natans</name>
    <dbReference type="NCBI Taxonomy" id="878477"/>
    <lineage>
        <taxon>Eukaryota</taxon>
        <taxon>Sar</taxon>
        <taxon>Alveolata</taxon>
        <taxon>Dinophyceae</taxon>
        <taxon>Suessiales</taxon>
        <taxon>Symbiodiniaceae</taxon>
        <taxon>Symbiodinium</taxon>
    </lineage>
</organism>
<evidence type="ECO:0000259" key="9">
    <source>
        <dbReference type="PROSITE" id="PS52027"/>
    </source>
</evidence>
<keyword evidence="6" id="KW-0175">Coiled coil</keyword>
<feature type="region of interest" description="Disordered" evidence="7">
    <location>
        <begin position="1"/>
        <end position="24"/>
    </location>
</feature>
<dbReference type="InterPro" id="IPR049899">
    <property type="entry name" value="Znf_C2HC_C3H"/>
</dbReference>
<reference evidence="10" key="1">
    <citation type="submission" date="2021-02" db="EMBL/GenBank/DDBJ databases">
        <authorList>
            <person name="Dougan E. K."/>
            <person name="Rhodes N."/>
            <person name="Thang M."/>
            <person name="Chan C."/>
        </authorList>
    </citation>
    <scope>NUCLEOTIDE SEQUENCE</scope>
</reference>
<dbReference type="PANTHER" id="PTHR13555:SF68">
    <property type="entry name" value="ZINC FINGER PROTEIN 474"/>
    <property type="match status" value="1"/>
</dbReference>
<dbReference type="EMBL" id="CAJNDS010002459">
    <property type="protein sequence ID" value="CAE7485453.1"/>
    <property type="molecule type" value="Genomic_DNA"/>
</dbReference>
<keyword evidence="2" id="KW-0677">Repeat</keyword>
<keyword evidence="11" id="KW-1185">Reference proteome</keyword>
<feature type="region of interest" description="Disordered" evidence="7">
    <location>
        <begin position="88"/>
        <end position="126"/>
    </location>
</feature>
<comment type="caution">
    <text evidence="10">The sequence shown here is derived from an EMBL/GenBank/DDBJ whole genome shotgun (WGS) entry which is preliminary data.</text>
</comment>